<reference evidence="3" key="1">
    <citation type="submission" date="2016-11" db="EMBL/GenBank/DDBJ databases">
        <authorList>
            <person name="Varghese N."/>
            <person name="Submissions S."/>
        </authorList>
    </citation>
    <scope>NUCLEOTIDE SEQUENCE [LARGE SCALE GENOMIC DNA]</scope>
    <source>
        <strain evidence="3">DSM 12395</strain>
    </source>
</reference>
<dbReference type="AlphaFoldDB" id="A0A1M5A8Z2"/>
<protein>
    <submittedName>
        <fullName evidence="2">HD domain-containing protein</fullName>
    </submittedName>
</protein>
<organism evidence="2 3">
    <name type="scientific">Desulforamulus putei DSM 12395</name>
    <dbReference type="NCBI Taxonomy" id="1121429"/>
    <lineage>
        <taxon>Bacteria</taxon>
        <taxon>Bacillati</taxon>
        <taxon>Bacillota</taxon>
        <taxon>Clostridia</taxon>
        <taxon>Eubacteriales</taxon>
        <taxon>Peptococcaceae</taxon>
        <taxon>Desulforamulus</taxon>
    </lineage>
</organism>
<dbReference type="PANTHER" id="PTHR43155:SF2">
    <property type="entry name" value="CYCLIC DI-GMP PHOSPHODIESTERASE PA4108"/>
    <property type="match status" value="1"/>
</dbReference>
<dbReference type="PROSITE" id="PS51832">
    <property type="entry name" value="HD_GYP"/>
    <property type="match status" value="1"/>
</dbReference>
<dbReference type="PANTHER" id="PTHR43155">
    <property type="entry name" value="CYCLIC DI-GMP PHOSPHODIESTERASE PA4108-RELATED"/>
    <property type="match status" value="1"/>
</dbReference>
<keyword evidence="3" id="KW-1185">Reference proteome</keyword>
<evidence type="ECO:0000259" key="1">
    <source>
        <dbReference type="PROSITE" id="PS51832"/>
    </source>
</evidence>
<dbReference type="STRING" id="1121429.SAMN02745133_02220"/>
<accession>A0A1M5A8Z2</accession>
<feature type="domain" description="HD-GYP" evidence="1">
    <location>
        <begin position="1"/>
        <end position="189"/>
    </location>
</feature>
<evidence type="ECO:0000313" key="2">
    <source>
        <dbReference type="EMBL" id="SHF26733.1"/>
    </source>
</evidence>
<dbReference type="RefSeq" id="WP_238457026.1">
    <property type="nucleotide sequence ID" value="NZ_FQUY01000016.1"/>
</dbReference>
<sequence length="197" mass="22029">MITKDLYWAEKLMKPIPVLHQHAVQTMELALKTAIALGFDSEKVTHLGMAAFLHDLGKTTWPRELFFKAPILPHEWDIIQTHPLVSETLILKSWPDVPEDILQLVVQHHERPGGRGYPYGIYDPPLDSLVLAACDVYTAMVAKRDYRTVKAFTPEVALAEVARFAPEQVVEALAKAVQIGQDVKNDEKAAAGILLMI</sequence>
<dbReference type="InterPro" id="IPR037522">
    <property type="entry name" value="HD_GYP_dom"/>
</dbReference>
<gene>
    <name evidence="2" type="ORF">SAMN02745133_02220</name>
</gene>
<dbReference type="Pfam" id="PF13487">
    <property type="entry name" value="HD_5"/>
    <property type="match status" value="1"/>
</dbReference>
<dbReference type="Proteomes" id="UP000184148">
    <property type="component" value="Unassembled WGS sequence"/>
</dbReference>
<dbReference type="Gene3D" id="1.10.3210.10">
    <property type="entry name" value="Hypothetical protein af1432"/>
    <property type="match status" value="1"/>
</dbReference>
<dbReference type="EMBL" id="FQUY01000016">
    <property type="protein sequence ID" value="SHF26733.1"/>
    <property type="molecule type" value="Genomic_DNA"/>
</dbReference>
<proteinExistence type="predicted"/>
<dbReference type="CDD" id="cd00077">
    <property type="entry name" value="HDc"/>
    <property type="match status" value="1"/>
</dbReference>
<name>A0A1M5A8Z2_9FIRM</name>
<evidence type="ECO:0000313" key="3">
    <source>
        <dbReference type="Proteomes" id="UP000184148"/>
    </source>
</evidence>
<dbReference type="SMART" id="SM00471">
    <property type="entry name" value="HDc"/>
    <property type="match status" value="1"/>
</dbReference>
<dbReference type="InterPro" id="IPR003607">
    <property type="entry name" value="HD/PDEase_dom"/>
</dbReference>
<dbReference type="SUPFAM" id="SSF109604">
    <property type="entry name" value="HD-domain/PDEase-like"/>
    <property type="match status" value="1"/>
</dbReference>